<dbReference type="Gene3D" id="3.40.50.11350">
    <property type="match status" value="1"/>
</dbReference>
<proteinExistence type="predicted"/>
<dbReference type="Proteomes" id="UP000649345">
    <property type="component" value="Unassembled WGS sequence"/>
</dbReference>
<dbReference type="EMBL" id="JACOOR010000002">
    <property type="protein sequence ID" value="MBC5658728.1"/>
    <property type="molecule type" value="Genomic_DNA"/>
</dbReference>
<accession>A0A923LA52</accession>
<keyword evidence="2" id="KW-0808">Transferase</keyword>
<dbReference type="AlphaFoldDB" id="A0A923LA52"/>
<name>A0A923LA52_9FIRM</name>
<protein>
    <submittedName>
        <fullName evidence="3">Alpha-1,2-fucosyltransferase</fullName>
    </submittedName>
</protein>
<dbReference type="InterPro" id="IPR002516">
    <property type="entry name" value="Glyco_trans_11"/>
</dbReference>
<dbReference type="RefSeq" id="WP_186997526.1">
    <property type="nucleotide sequence ID" value="NZ_JACOOR010000002.1"/>
</dbReference>
<gene>
    <name evidence="3" type="ORF">H8S44_02930</name>
</gene>
<evidence type="ECO:0000256" key="1">
    <source>
        <dbReference type="ARBA" id="ARBA00022676"/>
    </source>
</evidence>
<dbReference type="PANTHER" id="PTHR11927">
    <property type="entry name" value="GALACTOSIDE 2-L-FUCOSYLTRANSFERASE"/>
    <property type="match status" value="1"/>
</dbReference>
<dbReference type="CDD" id="cd11301">
    <property type="entry name" value="Fut1_Fut2_like"/>
    <property type="match status" value="1"/>
</dbReference>
<keyword evidence="4" id="KW-1185">Reference proteome</keyword>
<dbReference type="Pfam" id="PF01531">
    <property type="entry name" value="Glyco_transf_11"/>
    <property type="match status" value="1"/>
</dbReference>
<evidence type="ECO:0000313" key="4">
    <source>
        <dbReference type="Proteomes" id="UP000649345"/>
    </source>
</evidence>
<dbReference type="GO" id="GO:0005975">
    <property type="term" value="P:carbohydrate metabolic process"/>
    <property type="evidence" value="ECO:0007669"/>
    <property type="project" value="InterPro"/>
</dbReference>
<sequence>MFQYAMYEKLKYLGKDVKADISSFYAQDDLRKYELGVFKNLQPEKAEQDEIEHYLHQESLWKKALRKALHLERKVYHLDGMFYDETIYSIQEGYVEGFWQSEKYFSDIEKVIRQRFEFPKIQDAENEKFLSMIHQTHSVSIHVRRGDYLSETNQKIYGGICTLDYYKKAIRYFEEKYENVTFFVFSNDLEWAKENLEMKNACFVDCNTEKTAIYDMYLMSECRHNIIANSSFSWWGAWLNGHKEKEVIAPSKWLNTVDVKDIWCEGWMKLDG</sequence>
<dbReference type="GO" id="GO:0016020">
    <property type="term" value="C:membrane"/>
    <property type="evidence" value="ECO:0007669"/>
    <property type="project" value="InterPro"/>
</dbReference>
<comment type="caution">
    <text evidence="3">The sequence shown here is derived from an EMBL/GenBank/DDBJ whole genome shotgun (WGS) entry which is preliminary data.</text>
</comment>
<organism evidence="3 4">
    <name type="scientific">Anaerosacchariphilus hominis</name>
    <dbReference type="NCBI Taxonomy" id="2763017"/>
    <lineage>
        <taxon>Bacteria</taxon>
        <taxon>Bacillati</taxon>
        <taxon>Bacillota</taxon>
        <taxon>Clostridia</taxon>
        <taxon>Lachnospirales</taxon>
        <taxon>Lachnospiraceae</taxon>
        <taxon>Anaerosacchariphilus</taxon>
    </lineage>
</organism>
<keyword evidence="1" id="KW-0328">Glycosyltransferase</keyword>
<reference evidence="3" key="1">
    <citation type="submission" date="2020-08" db="EMBL/GenBank/DDBJ databases">
        <title>Genome public.</title>
        <authorList>
            <person name="Liu C."/>
            <person name="Sun Q."/>
        </authorList>
    </citation>
    <scope>NUCLEOTIDE SEQUENCE</scope>
    <source>
        <strain evidence="3">NSJ-68</strain>
    </source>
</reference>
<evidence type="ECO:0000256" key="2">
    <source>
        <dbReference type="ARBA" id="ARBA00022679"/>
    </source>
</evidence>
<dbReference type="GO" id="GO:0008107">
    <property type="term" value="F:galactoside 2-alpha-L-fucosyltransferase activity"/>
    <property type="evidence" value="ECO:0007669"/>
    <property type="project" value="InterPro"/>
</dbReference>
<evidence type="ECO:0000313" key="3">
    <source>
        <dbReference type="EMBL" id="MBC5658728.1"/>
    </source>
</evidence>
<dbReference type="PANTHER" id="PTHR11927:SF9">
    <property type="entry name" value="L-FUCOSYLTRANSFERASE"/>
    <property type="match status" value="1"/>
</dbReference>